<reference evidence="2 3" key="1">
    <citation type="journal article" date="2021" name="Elife">
        <title>Chloroplast acquisition without the gene transfer in kleptoplastic sea slugs, Plakobranchus ocellatus.</title>
        <authorList>
            <person name="Maeda T."/>
            <person name="Takahashi S."/>
            <person name="Yoshida T."/>
            <person name="Shimamura S."/>
            <person name="Takaki Y."/>
            <person name="Nagai Y."/>
            <person name="Toyoda A."/>
            <person name="Suzuki Y."/>
            <person name="Arimoto A."/>
            <person name="Ishii H."/>
            <person name="Satoh N."/>
            <person name="Nishiyama T."/>
            <person name="Hasebe M."/>
            <person name="Maruyama T."/>
            <person name="Minagawa J."/>
            <person name="Obokata J."/>
            <person name="Shigenobu S."/>
        </authorList>
    </citation>
    <scope>NUCLEOTIDE SEQUENCE [LARGE SCALE GENOMIC DNA]</scope>
</reference>
<dbReference type="AlphaFoldDB" id="A0AAV4ADH2"/>
<accession>A0AAV4ADH2</accession>
<evidence type="ECO:0000313" key="2">
    <source>
        <dbReference type="EMBL" id="GFO09221.1"/>
    </source>
</evidence>
<dbReference type="Proteomes" id="UP000735302">
    <property type="component" value="Unassembled WGS sequence"/>
</dbReference>
<name>A0AAV4ADH2_9GAST</name>
<feature type="compositionally biased region" description="Acidic residues" evidence="1">
    <location>
        <begin position="29"/>
        <end position="45"/>
    </location>
</feature>
<comment type="caution">
    <text evidence="2">The sequence shown here is derived from an EMBL/GenBank/DDBJ whole genome shotgun (WGS) entry which is preliminary data.</text>
</comment>
<keyword evidence="3" id="KW-1185">Reference proteome</keyword>
<organism evidence="2 3">
    <name type="scientific">Plakobranchus ocellatus</name>
    <dbReference type="NCBI Taxonomy" id="259542"/>
    <lineage>
        <taxon>Eukaryota</taxon>
        <taxon>Metazoa</taxon>
        <taxon>Spiralia</taxon>
        <taxon>Lophotrochozoa</taxon>
        <taxon>Mollusca</taxon>
        <taxon>Gastropoda</taxon>
        <taxon>Heterobranchia</taxon>
        <taxon>Euthyneura</taxon>
        <taxon>Panpulmonata</taxon>
        <taxon>Sacoglossa</taxon>
        <taxon>Placobranchoidea</taxon>
        <taxon>Plakobranchidae</taxon>
        <taxon>Plakobranchus</taxon>
    </lineage>
</organism>
<feature type="compositionally biased region" description="Basic and acidic residues" evidence="1">
    <location>
        <begin position="55"/>
        <end position="66"/>
    </location>
</feature>
<gene>
    <name evidence="2" type="ORF">PoB_003572600</name>
</gene>
<evidence type="ECO:0000313" key="3">
    <source>
        <dbReference type="Proteomes" id="UP000735302"/>
    </source>
</evidence>
<dbReference type="EMBL" id="BLXT01004061">
    <property type="protein sequence ID" value="GFO09221.1"/>
    <property type="molecule type" value="Genomic_DNA"/>
</dbReference>
<evidence type="ECO:0000256" key="1">
    <source>
        <dbReference type="SAM" id="MobiDB-lite"/>
    </source>
</evidence>
<protein>
    <submittedName>
        <fullName evidence="2">Uncharacterized protein</fullName>
    </submittedName>
</protein>
<feature type="compositionally biased region" description="Basic residues" evidence="1">
    <location>
        <begin position="67"/>
        <end position="76"/>
    </location>
</feature>
<proteinExistence type="predicted"/>
<sequence>MKRKKIKESAPGTDGSVRMARQKKKKEKEEEEEEEEGEEEEEEKEDVVVVMVGGEEGRRGGKEDRGRGRRQRKRIRRSDSSPFNEERWWHNGYLSRFEVYRDLFCCRFKVWFATNSLADVAPEAWKQHVVDLLTYCVHQVTFI</sequence>
<feature type="region of interest" description="Disordered" evidence="1">
    <location>
        <begin position="1"/>
        <end position="85"/>
    </location>
</feature>